<evidence type="ECO:0000313" key="1">
    <source>
        <dbReference type="EMBL" id="OHT02918.1"/>
    </source>
</evidence>
<protein>
    <submittedName>
        <fullName evidence="1">Uncharacterized protein</fullName>
    </submittedName>
</protein>
<organism evidence="1 2">
    <name type="scientific">Tritrichomonas foetus</name>
    <dbReference type="NCBI Taxonomy" id="1144522"/>
    <lineage>
        <taxon>Eukaryota</taxon>
        <taxon>Metamonada</taxon>
        <taxon>Parabasalia</taxon>
        <taxon>Tritrichomonadida</taxon>
        <taxon>Tritrichomonadidae</taxon>
        <taxon>Tritrichomonas</taxon>
    </lineage>
</organism>
<evidence type="ECO:0000313" key="2">
    <source>
        <dbReference type="Proteomes" id="UP000179807"/>
    </source>
</evidence>
<dbReference type="OrthoDB" id="10652051at2759"/>
<dbReference type="EMBL" id="MLAK01000848">
    <property type="protein sequence ID" value="OHT02918.1"/>
    <property type="molecule type" value="Genomic_DNA"/>
</dbReference>
<dbReference type="Proteomes" id="UP000179807">
    <property type="component" value="Unassembled WGS sequence"/>
</dbReference>
<dbReference type="VEuPathDB" id="TrichDB:TRFO_29850"/>
<keyword evidence="2" id="KW-1185">Reference proteome</keyword>
<accession>A0A1J4JZJ3</accession>
<comment type="caution">
    <text evidence="1">The sequence shown here is derived from an EMBL/GenBank/DDBJ whole genome shotgun (WGS) entry which is preliminary data.</text>
</comment>
<proteinExistence type="predicted"/>
<gene>
    <name evidence="1" type="ORF">TRFO_29850</name>
</gene>
<dbReference type="AlphaFoldDB" id="A0A1J4JZJ3"/>
<dbReference type="GeneID" id="94841715"/>
<dbReference type="RefSeq" id="XP_068356054.1">
    <property type="nucleotide sequence ID" value="XM_068507011.1"/>
</dbReference>
<reference evidence="1" key="1">
    <citation type="submission" date="2016-10" db="EMBL/GenBank/DDBJ databases">
        <authorList>
            <person name="Benchimol M."/>
            <person name="Almeida L.G."/>
            <person name="Vasconcelos A.T."/>
            <person name="Perreira-Neves A."/>
            <person name="Rosa I.A."/>
            <person name="Tasca T."/>
            <person name="Bogo M.R."/>
            <person name="de Souza W."/>
        </authorList>
    </citation>
    <scope>NUCLEOTIDE SEQUENCE [LARGE SCALE GENOMIC DNA]</scope>
    <source>
        <strain evidence="1">K</strain>
    </source>
</reference>
<sequence>MTTYLQCSCSSVRVKGEKVATLPPSLTNFRAHLDAHIPVFLISEGGITAVPKISTNRVCERCYDIVCNSCGSKFRIFIHGKRGYLQFPKKKVTEKPSNSDEMTVPLPLRSFIQVKETNSEDIQFDEFINSGDDDDFELMFSNSNENLVGSFHNASLTIHPPTLDI</sequence>
<name>A0A1J4JZJ3_9EUKA</name>